<sequence>MPTQNNTPDHTKANGLNLAQRVVLQSAVLGKLYKMHKEEKRELEKQLAPGDKRTVTNDQGVKLGTASMSQPNKKAVCTDPAVLLGMAEDYGLEITDSLPDKEDPRSQKIIDLLFEDHKELFDSDISKEDKKFLSGKILEEWQITGRLPVGWEIRDASTSRMSINKATDNVAKAAIEHMITRASNSLAEITDGKETK</sequence>
<gene>
    <name evidence="1" type="ORF">L8V01_05755</name>
</gene>
<dbReference type="AlphaFoldDB" id="A0A9X3MAI7"/>
<protein>
    <submittedName>
        <fullName evidence="1">Uncharacterized protein</fullName>
    </submittedName>
</protein>
<name>A0A9X3MAI7_9CORY</name>
<accession>A0A9X3MAI7</accession>
<dbReference type="Proteomes" id="UP001146430">
    <property type="component" value="Unassembled WGS sequence"/>
</dbReference>
<reference evidence="1" key="1">
    <citation type="submission" date="2022-02" db="EMBL/GenBank/DDBJ databases">
        <title>Corynebacterium sp. from urogenital microbiome.</title>
        <authorList>
            <person name="Cappelli E.A."/>
            <person name="Ribeiro T.G."/>
            <person name="Peixe L."/>
        </authorList>
    </citation>
    <scope>NUCLEOTIDE SEQUENCE</scope>
    <source>
        <strain evidence="1">C8Ua_181</strain>
    </source>
</reference>
<organism evidence="1 2">
    <name type="scientific">Corynebacterium curieae</name>
    <dbReference type="NCBI Taxonomy" id="2913500"/>
    <lineage>
        <taxon>Bacteria</taxon>
        <taxon>Bacillati</taxon>
        <taxon>Actinomycetota</taxon>
        <taxon>Actinomycetes</taxon>
        <taxon>Mycobacteriales</taxon>
        <taxon>Corynebacteriaceae</taxon>
        <taxon>Corynebacterium</taxon>
    </lineage>
</organism>
<dbReference type="RefSeq" id="WP_269946182.1">
    <property type="nucleotide sequence ID" value="NZ_JAKMUU010000002.1"/>
</dbReference>
<proteinExistence type="predicted"/>
<comment type="caution">
    <text evidence="1">The sequence shown here is derived from an EMBL/GenBank/DDBJ whole genome shotgun (WGS) entry which is preliminary data.</text>
</comment>
<evidence type="ECO:0000313" key="2">
    <source>
        <dbReference type="Proteomes" id="UP001146430"/>
    </source>
</evidence>
<evidence type="ECO:0000313" key="1">
    <source>
        <dbReference type="EMBL" id="MCZ9306984.1"/>
    </source>
</evidence>
<dbReference type="EMBL" id="JAKMUU010000002">
    <property type="protein sequence ID" value="MCZ9306984.1"/>
    <property type="molecule type" value="Genomic_DNA"/>
</dbReference>